<dbReference type="Proteomes" id="UP001500390">
    <property type="component" value="Unassembled WGS sequence"/>
</dbReference>
<dbReference type="PANTHER" id="PTHR33495:SF2">
    <property type="entry name" value="ANTI-SIGMA FACTOR ANTAGONIST TM_1081-RELATED"/>
    <property type="match status" value="1"/>
</dbReference>
<proteinExistence type="inferred from homology"/>
<protein>
    <recommendedName>
        <fullName evidence="2">Anti-sigma factor antagonist</fullName>
    </recommendedName>
</protein>
<dbReference type="InterPro" id="IPR003658">
    <property type="entry name" value="Anti-sigma_ant"/>
</dbReference>
<dbReference type="Gene3D" id="3.30.750.24">
    <property type="entry name" value="STAS domain"/>
    <property type="match status" value="1"/>
</dbReference>
<sequence length="123" mass="13352">MDSGNDRKWCLLVDLSVSTSQQDGVAVVTVSGEVDVYTAAKLRAALDEEIAAGRNRLVVDLDAVTFLDSTGLGVLIGRLKVVRNHSGWLRVVCTQDRVLRVFRITGLDTVIGIHDTREDALSS</sequence>
<keyword evidence="5" id="KW-1185">Reference proteome</keyword>
<evidence type="ECO:0000256" key="1">
    <source>
        <dbReference type="ARBA" id="ARBA00009013"/>
    </source>
</evidence>
<feature type="domain" description="STAS" evidence="3">
    <location>
        <begin position="15"/>
        <end position="123"/>
    </location>
</feature>
<dbReference type="CDD" id="cd07043">
    <property type="entry name" value="STAS_anti-anti-sigma_factors"/>
    <property type="match status" value="1"/>
</dbReference>
<dbReference type="NCBIfam" id="TIGR00377">
    <property type="entry name" value="ant_ant_sig"/>
    <property type="match status" value="1"/>
</dbReference>
<evidence type="ECO:0000313" key="4">
    <source>
        <dbReference type="EMBL" id="GAA4389504.1"/>
    </source>
</evidence>
<dbReference type="InterPro" id="IPR002645">
    <property type="entry name" value="STAS_dom"/>
</dbReference>
<dbReference type="Pfam" id="PF01740">
    <property type="entry name" value="STAS"/>
    <property type="match status" value="1"/>
</dbReference>
<comment type="similarity">
    <text evidence="1 2">Belongs to the anti-sigma-factor antagonist family.</text>
</comment>
<dbReference type="SUPFAM" id="SSF52091">
    <property type="entry name" value="SpoIIaa-like"/>
    <property type="match status" value="1"/>
</dbReference>
<dbReference type="PANTHER" id="PTHR33495">
    <property type="entry name" value="ANTI-SIGMA FACTOR ANTAGONIST TM_1081-RELATED-RELATED"/>
    <property type="match status" value="1"/>
</dbReference>
<name>A0ABP8JEC4_9MICO</name>
<comment type="caution">
    <text evidence="4">The sequence shown here is derived from an EMBL/GenBank/DDBJ whole genome shotgun (WGS) entry which is preliminary data.</text>
</comment>
<dbReference type="EMBL" id="BAABFX010000010">
    <property type="protein sequence ID" value="GAA4389504.1"/>
    <property type="molecule type" value="Genomic_DNA"/>
</dbReference>
<evidence type="ECO:0000259" key="3">
    <source>
        <dbReference type="PROSITE" id="PS50801"/>
    </source>
</evidence>
<organism evidence="4 5">
    <name type="scientific">Ornithinibacter aureus</name>
    <dbReference type="NCBI Taxonomy" id="622664"/>
    <lineage>
        <taxon>Bacteria</taxon>
        <taxon>Bacillati</taxon>
        <taxon>Actinomycetota</taxon>
        <taxon>Actinomycetes</taxon>
        <taxon>Micrococcales</taxon>
        <taxon>Intrasporangiaceae</taxon>
        <taxon>Ornithinibacter</taxon>
    </lineage>
</organism>
<evidence type="ECO:0000313" key="5">
    <source>
        <dbReference type="Proteomes" id="UP001500390"/>
    </source>
</evidence>
<reference evidence="5" key="1">
    <citation type="journal article" date="2019" name="Int. J. Syst. Evol. Microbiol.">
        <title>The Global Catalogue of Microorganisms (GCM) 10K type strain sequencing project: providing services to taxonomists for standard genome sequencing and annotation.</title>
        <authorList>
            <consortium name="The Broad Institute Genomics Platform"/>
            <consortium name="The Broad Institute Genome Sequencing Center for Infectious Disease"/>
            <person name="Wu L."/>
            <person name="Ma J."/>
        </authorList>
    </citation>
    <scope>NUCLEOTIDE SEQUENCE [LARGE SCALE GENOMIC DNA]</scope>
    <source>
        <strain evidence="5">JCM 17738</strain>
    </source>
</reference>
<dbReference type="InterPro" id="IPR036513">
    <property type="entry name" value="STAS_dom_sf"/>
</dbReference>
<dbReference type="PROSITE" id="PS50801">
    <property type="entry name" value="STAS"/>
    <property type="match status" value="1"/>
</dbReference>
<accession>A0ABP8JEC4</accession>
<evidence type="ECO:0000256" key="2">
    <source>
        <dbReference type="RuleBase" id="RU003749"/>
    </source>
</evidence>
<gene>
    <name evidence="4" type="primary">bldG</name>
    <name evidence="4" type="ORF">GCM10023153_05800</name>
</gene>